<dbReference type="Gene3D" id="3.20.20.370">
    <property type="entry name" value="Glycoside hydrolase/deacetylase"/>
    <property type="match status" value="1"/>
</dbReference>
<dbReference type="PANTHER" id="PTHR34216:SF3">
    <property type="entry name" value="POLY-BETA-1,6-N-ACETYL-D-GLUCOSAMINE N-DEACETYLASE"/>
    <property type="match status" value="1"/>
</dbReference>
<evidence type="ECO:0000313" key="5">
    <source>
        <dbReference type="Proteomes" id="UP000887222"/>
    </source>
</evidence>
<dbReference type="SUPFAM" id="SSF88713">
    <property type="entry name" value="Glycoside hydrolase/deacetylase"/>
    <property type="match status" value="1"/>
</dbReference>
<evidence type="ECO:0000256" key="1">
    <source>
        <dbReference type="ARBA" id="ARBA00004613"/>
    </source>
</evidence>
<keyword evidence="2" id="KW-0732">Signal</keyword>
<proteinExistence type="predicted"/>
<protein>
    <submittedName>
        <fullName evidence="4">Endo-1,4-beta-xylanase</fullName>
    </submittedName>
</protein>
<dbReference type="InterPro" id="IPR051398">
    <property type="entry name" value="Polysacch_Deacetylase"/>
</dbReference>
<evidence type="ECO:0000259" key="3">
    <source>
        <dbReference type="Pfam" id="PF01522"/>
    </source>
</evidence>
<comment type="subcellular location">
    <subcellularLocation>
        <location evidence="1">Secreted</location>
    </subcellularLocation>
</comment>
<comment type="caution">
    <text evidence="4">The sequence shown here is derived from an EMBL/GenBank/DDBJ whole genome shotgun (WGS) entry which is preliminary data.</text>
</comment>
<name>A0ABQ4Q1H2_9BURK</name>
<dbReference type="InterPro" id="IPR002509">
    <property type="entry name" value="NODB_dom"/>
</dbReference>
<sequence>MKTAELLHKHGLRGTFFVPIRNCEGDQVLADAGIRELGRHFEIGSHTMDHRYLKKVDIWHAYHQISDGKARLEDILGVRVNGFCYPGGRYTNRDVELVRACGFTYARTTMNLRFDAGRLPYEMPTTLQLYPHDRAVYLRNFAGSGEWVQRLEGLRLALSREDWIQRLYTMFDHACHHGGIFHLWGHSKQFDELNAWEEIDSFFAHVAARIPFQNRLTNEQLAVRTHYLSSPALAKSA</sequence>
<organism evidence="4 5">
    <name type="scientific">Noviherbaspirillum aridicola</name>
    <dbReference type="NCBI Taxonomy" id="2849687"/>
    <lineage>
        <taxon>Bacteria</taxon>
        <taxon>Pseudomonadati</taxon>
        <taxon>Pseudomonadota</taxon>
        <taxon>Betaproteobacteria</taxon>
        <taxon>Burkholderiales</taxon>
        <taxon>Oxalobacteraceae</taxon>
        <taxon>Noviherbaspirillum</taxon>
    </lineage>
</organism>
<gene>
    <name evidence="4" type="ORF">NCCP691_10450</name>
</gene>
<dbReference type="Proteomes" id="UP000887222">
    <property type="component" value="Unassembled WGS sequence"/>
</dbReference>
<dbReference type="InterPro" id="IPR011330">
    <property type="entry name" value="Glyco_hydro/deAcase_b/a-brl"/>
</dbReference>
<feature type="domain" description="NodB homology" evidence="3">
    <location>
        <begin position="4"/>
        <end position="105"/>
    </location>
</feature>
<dbReference type="PANTHER" id="PTHR34216">
    <property type="match status" value="1"/>
</dbReference>
<accession>A0ABQ4Q1H2</accession>
<dbReference type="Pfam" id="PF01522">
    <property type="entry name" value="Polysacc_deac_1"/>
    <property type="match status" value="1"/>
</dbReference>
<evidence type="ECO:0000313" key="4">
    <source>
        <dbReference type="EMBL" id="GIZ51031.1"/>
    </source>
</evidence>
<keyword evidence="5" id="KW-1185">Reference proteome</keyword>
<reference evidence="4 5" key="1">
    <citation type="journal article" date="2022" name="Int. J. Syst. Evol. Microbiol.">
        <title>Noviherbaspirillum aridicola sp. nov., isolated from an arid soil in Pakistan.</title>
        <authorList>
            <person name="Khan I.U."/>
            <person name="Saqib M."/>
            <person name="Amin A."/>
            <person name="Hussain F."/>
            <person name="Li L."/>
            <person name="Liu Y.H."/>
            <person name="Fang B.Z."/>
            <person name="Ahmed I."/>
            <person name="Li W.J."/>
        </authorList>
    </citation>
    <scope>NUCLEOTIDE SEQUENCE [LARGE SCALE GENOMIC DNA]</scope>
    <source>
        <strain evidence="4 5">NCCP-691</strain>
    </source>
</reference>
<evidence type="ECO:0000256" key="2">
    <source>
        <dbReference type="ARBA" id="ARBA00022729"/>
    </source>
</evidence>
<dbReference type="EMBL" id="BPMK01000004">
    <property type="protein sequence ID" value="GIZ51031.1"/>
    <property type="molecule type" value="Genomic_DNA"/>
</dbReference>